<dbReference type="PANTHER" id="PTHR12333:SF0">
    <property type="entry name" value="COMM DOMAIN-CONTAINING PROTEIN 10"/>
    <property type="match status" value="1"/>
</dbReference>
<accession>A0AAV6V710</accession>
<dbReference type="InterPro" id="IPR037361">
    <property type="entry name" value="COMMD10"/>
</dbReference>
<reference evidence="2 3" key="1">
    <citation type="journal article" date="2022" name="Nat. Ecol. Evol.">
        <title>A masculinizing supergene underlies an exaggerated male reproductive morph in a spider.</title>
        <authorList>
            <person name="Hendrickx F."/>
            <person name="De Corte Z."/>
            <person name="Sonet G."/>
            <person name="Van Belleghem S.M."/>
            <person name="Kostlbacher S."/>
            <person name="Vangestel C."/>
        </authorList>
    </citation>
    <scope>NUCLEOTIDE SEQUENCE [LARGE SCALE GENOMIC DNA]</scope>
    <source>
        <strain evidence="2">W744_W776</strain>
    </source>
</reference>
<dbReference type="Pfam" id="PF21672">
    <property type="entry name" value="COMM_HN"/>
    <property type="match status" value="1"/>
</dbReference>
<gene>
    <name evidence="2" type="ORF">JTE90_008788</name>
</gene>
<protein>
    <recommendedName>
        <fullName evidence="1">COMM domain-containing protein</fullName>
    </recommendedName>
</protein>
<dbReference type="PANTHER" id="PTHR12333">
    <property type="entry name" value="COMM DOMAIN CONTAINING PROTEIN 10"/>
    <property type="match status" value="1"/>
</dbReference>
<dbReference type="EMBL" id="JAFNEN010000153">
    <property type="protein sequence ID" value="KAG8191724.1"/>
    <property type="molecule type" value="Genomic_DNA"/>
</dbReference>
<sequence length="197" mass="22376">MTTPIFVKSGRIQKAVALINDLDSSKFPLLITRILQKFHLKEEVFTKEESSKLEVSLSVDQEQLKLILQTLTFIFQQAAYHMAKPAVLSQQLLLIDINEEKVSTIVQAWVANAKNVIENLKKKTIAPKQLEDVNWELRLELAQSSLSKLKTPLGLLELTLGTGEGNSEKLQMEFSHKELYSLYNQLEVVQSQLDALR</sequence>
<dbReference type="Pfam" id="PF07258">
    <property type="entry name" value="COMM_domain"/>
    <property type="match status" value="1"/>
</dbReference>
<evidence type="ECO:0000313" key="3">
    <source>
        <dbReference type="Proteomes" id="UP000827092"/>
    </source>
</evidence>
<feature type="domain" description="COMM" evidence="1">
    <location>
        <begin position="129"/>
        <end position="197"/>
    </location>
</feature>
<dbReference type="Proteomes" id="UP000827092">
    <property type="component" value="Unassembled WGS sequence"/>
</dbReference>
<organism evidence="2 3">
    <name type="scientific">Oedothorax gibbosus</name>
    <dbReference type="NCBI Taxonomy" id="931172"/>
    <lineage>
        <taxon>Eukaryota</taxon>
        <taxon>Metazoa</taxon>
        <taxon>Ecdysozoa</taxon>
        <taxon>Arthropoda</taxon>
        <taxon>Chelicerata</taxon>
        <taxon>Arachnida</taxon>
        <taxon>Araneae</taxon>
        <taxon>Araneomorphae</taxon>
        <taxon>Entelegynae</taxon>
        <taxon>Araneoidea</taxon>
        <taxon>Linyphiidae</taxon>
        <taxon>Erigoninae</taxon>
        <taxon>Oedothorax</taxon>
    </lineage>
</organism>
<name>A0AAV6V710_9ARAC</name>
<dbReference type="InterPro" id="IPR017920">
    <property type="entry name" value="COMM"/>
</dbReference>
<dbReference type="AlphaFoldDB" id="A0AAV6V710"/>
<evidence type="ECO:0000259" key="1">
    <source>
        <dbReference type="PROSITE" id="PS51269"/>
    </source>
</evidence>
<proteinExistence type="predicted"/>
<comment type="caution">
    <text evidence="2">The sequence shown here is derived from an EMBL/GenBank/DDBJ whole genome shotgun (WGS) entry which is preliminary data.</text>
</comment>
<evidence type="ECO:0000313" key="2">
    <source>
        <dbReference type="EMBL" id="KAG8191724.1"/>
    </source>
</evidence>
<keyword evidence="3" id="KW-1185">Reference proteome</keyword>
<dbReference type="PROSITE" id="PS51269">
    <property type="entry name" value="COMM"/>
    <property type="match status" value="1"/>
</dbReference>